<keyword evidence="5" id="KW-0119">Carbohydrate metabolism</keyword>
<dbReference type="Proteomes" id="UP000076268">
    <property type="component" value="Unassembled WGS sequence"/>
</dbReference>
<evidence type="ECO:0000256" key="3">
    <source>
        <dbReference type="ARBA" id="ARBA00011233"/>
    </source>
</evidence>
<dbReference type="NCBIfam" id="TIGR01182">
    <property type="entry name" value="eda"/>
    <property type="match status" value="1"/>
</dbReference>
<evidence type="ECO:0000256" key="4">
    <source>
        <dbReference type="ARBA" id="ARBA00023239"/>
    </source>
</evidence>
<gene>
    <name evidence="6" type="ORF">AXX12_09570</name>
</gene>
<dbReference type="InterPro" id="IPR013785">
    <property type="entry name" value="Aldolase_TIM"/>
</dbReference>
<dbReference type="AlphaFoldDB" id="A0A154BT13"/>
<evidence type="ECO:0000256" key="2">
    <source>
        <dbReference type="ARBA" id="ARBA00006906"/>
    </source>
</evidence>
<evidence type="ECO:0000313" key="6">
    <source>
        <dbReference type="EMBL" id="KYZ76658.1"/>
    </source>
</evidence>
<dbReference type="RefSeq" id="WP_066242503.1">
    <property type="nucleotide sequence ID" value="NZ_LSGP01000017.1"/>
</dbReference>
<sequence length="217" mass="23219">MDKETAGFIRRHKVIAICRRLYGPDLLSLASALSQGGVNMLEVTFDQSDPECIKKTSEAIRSLLEKFGSCMEIGAGTVLTKEQVMAAKDAGASYIISPNVDVEIIKYTKALGLVSVPGAMTPSEILTAHNAGADFVKLFPSGTLGFNYIKDILAPISHVKLVATGGVTEETLPEYLKLGFAGAGVSGRLSEKKLIAEGNFEEITRRAQAFSKIASDY</sequence>
<comment type="pathway">
    <text evidence="1">Carbohydrate acid metabolism.</text>
</comment>
<evidence type="ECO:0000313" key="7">
    <source>
        <dbReference type="Proteomes" id="UP000076268"/>
    </source>
</evidence>
<dbReference type="Gene3D" id="3.20.20.70">
    <property type="entry name" value="Aldolase class I"/>
    <property type="match status" value="1"/>
</dbReference>
<dbReference type="Pfam" id="PF01081">
    <property type="entry name" value="Aldolase"/>
    <property type="match status" value="1"/>
</dbReference>
<name>A0A154BT13_ANASB</name>
<reference evidence="6 7" key="1">
    <citation type="submission" date="2016-02" db="EMBL/GenBank/DDBJ databases">
        <title>Anaerosporomusa subterraneum gen. nov., sp. nov., a spore-forming obligate anaerobe isolated from saprolite.</title>
        <authorList>
            <person name="Choi J.K."/>
            <person name="Shah M."/>
            <person name="Yee N."/>
        </authorList>
    </citation>
    <scope>NUCLEOTIDE SEQUENCE [LARGE SCALE GENOMIC DNA]</scope>
    <source>
        <strain evidence="6 7">RU4</strain>
    </source>
</reference>
<dbReference type="OrthoDB" id="9802667at2"/>
<comment type="subunit">
    <text evidence="3">Homotrimer.</text>
</comment>
<organism evidence="6 7">
    <name type="scientific">Anaerosporomusa subterranea</name>
    <dbReference type="NCBI Taxonomy" id="1794912"/>
    <lineage>
        <taxon>Bacteria</taxon>
        <taxon>Bacillati</taxon>
        <taxon>Bacillota</taxon>
        <taxon>Negativicutes</taxon>
        <taxon>Acetonemataceae</taxon>
        <taxon>Anaerosporomusa</taxon>
    </lineage>
</organism>
<comment type="similarity">
    <text evidence="2">Belongs to the KHG/KDPG aldolase family.</text>
</comment>
<evidence type="ECO:0000256" key="5">
    <source>
        <dbReference type="ARBA" id="ARBA00023277"/>
    </source>
</evidence>
<keyword evidence="7" id="KW-1185">Reference proteome</keyword>
<proteinExistence type="inferred from homology"/>
<dbReference type="CDD" id="cd00452">
    <property type="entry name" value="KDPG_aldolase"/>
    <property type="match status" value="1"/>
</dbReference>
<dbReference type="InterPro" id="IPR000887">
    <property type="entry name" value="Aldlse_KDPG_KHG"/>
</dbReference>
<keyword evidence="4" id="KW-0456">Lyase</keyword>
<dbReference type="SUPFAM" id="SSF51569">
    <property type="entry name" value="Aldolase"/>
    <property type="match status" value="1"/>
</dbReference>
<dbReference type="GO" id="GO:0016829">
    <property type="term" value="F:lyase activity"/>
    <property type="evidence" value="ECO:0007669"/>
    <property type="project" value="UniProtKB-KW"/>
</dbReference>
<dbReference type="PANTHER" id="PTHR30246:SF1">
    <property type="entry name" value="2-DEHYDRO-3-DEOXY-6-PHOSPHOGALACTONATE ALDOLASE-RELATED"/>
    <property type="match status" value="1"/>
</dbReference>
<dbReference type="STRING" id="1794912.AXX12_09570"/>
<dbReference type="EMBL" id="LSGP01000017">
    <property type="protein sequence ID" value="KYZ76658.1"/>
    <property type="molecule type" value="Genomic_DNA"/>
</dbReference>
<accession>A0A154BT13</accession>
<dbReference type="PANTHER" id="PTHR30246">
    <property type="entry name" value="2-KETO-3-DEOXY-6-PHOSPHOGLUCONATE ALDOLASE"/>
    <property type="match status" value="1"/>
</dbReference>
<evidence type="ECO:0000256" key="1">
    <source>
        <dbReference type="ARBA" id="ARBA00004761"/>
    </source>
</evidence>
<protein>
    <submittedName>
        <fullName evidence="6">2-dehydro-3-deoxyphosphogluconate aldolase</fullName>
    </submittedName>
</protein>
<comment type="caution">
    <text evidence="6">The sequence shown here is derived from an EMBL/GenBank/DDBJ whole genome shotgun (WGS) entry which is preliminary data.</text>
</comment>
<dbReference type="InterPro" id="IPR031338">
    <property type="entry name" value="KDPG/KHG_AS_2"/>
</dbReference>
<dbReference type="PROSITE" id="PS00160">
    <property type="entry name" value="ALDOLASE_KDPG_KHG_2"/>
    <property type="match status" value="1"/>
</dbReference>